<dbReference type="STRING" id="1230905.A0A1G4KIN3"/>
<evidence type="ECO:0000313" key="2">
    <source>
        <dbReference type="Proteomes" id="UP000191024"/>
    </source>
</evidence>
<accession>A0A1G4KIN3</accession>
<dbReference type="AlphaFoldDB" id="A0A1G4KIN3"/>
<dbReference type="OrthoDB" id="6067455at2759"/>
<dbReference type="EMBL" id="LT598468">
    <property type="protein sequence ID" value="SCV04338.1"/>
    <property type="molecule type" value="Genomic_DNA"/>
</dbReference>
<name>A0A1G4KIN3_9SACH</name>
<keyword evidence="2" id="KW-1185">Reference proteome</keyword>
<reference evidence="2" key="1">
    <citation type="submission" date="2016-03" db="EMBL/GenBank/DDBJ databases">
        <authorList>
            <person name="Devillers H."/>
        </authorList>
    </citation>
    <scope>NUCLEOTIDE SEQUENCE [LARGE SCALE GENOMIC DNA]</scope>
</reference>
<gene>
    <name evidence="1" type="ORF">LAMI_0H15324G</name>
</gene>
<proteinExistence type="predicted"/>
<dbReference type="Proteomes" id="UP000191024">
    <property type="component" value="Chromosome H"/>
</dbReference>
<sequence>MLHSNVSGSIHVAEIDENVGISSTERKHVSSFLGPKWGKRKILPHGTPALELQPLHPNSIRPLRPVRARMKHGPEPLGEETFNLLNDLNERMMRSTRLLNTFDLKARISDEFAVESTPLRPSRAHPFVPVSTIRSLQLLPPAEKLDLSSLRRNPPTNFRSAPFFDSARHDRALEPDDYEGICIAIIGQEIGRVVYKREPVFYRKLELQERQDLTQWFDWVLYYTLGVDRTGFFHLKDQYDAFSLLPWSSFDSERAWIYQGTDSEMDLDVHL</sequence>
<protein>
    <submittedName>
        <fullName evidence="1">LAMI_0H15324g1_1</fullName>
    </submittedName>
</protein>
<evidence type="ECO:0000313" key="1">
    <source>
        <dbReference type="EMBL" id="SCV04338.1"/>
    </source>
</evidence>
<organism evidence="1 2">
    <name type="scientific">Lachancea mirantina</name>
    <dbReference type="NCBI Taxonomy" id="1230905"/>
    <lineage>
        <taxon>Eukaryota</taxon>
        <taxon>Fungi</taxon>
        <taxon>Dikarya</taxon>
        <taxon>Ascomycota</taxon>
        <taxon>Saccharomycotina</taxon>
        <taxon>Saccharomycetes</taxon>
        <taxon>Saccharomycetales</taxon>
        <taxon>Saccharomycetaceae</taxon>
        <taxon>Lachancea</taxon>
    </lineage>
</organism>